<proteinExistence type="predicted"/>
<protein>
    <submittedName>
        <fullName evidence="2">Uncharacterized protein</fullName>
    </submittedName>
</protein>
<feature type="transmembrane region" description="Helical" evidence="1">
    <location>
        <begin position="6"/>
        <end position="28"/>
    </location>
</feature>
<organism evidence="2">
    <name type="scientific">Bacteriophage sp</name>
    <dbReference type="NCBI Taxonomy" id="38018"/>
    <lineage>
        <taxon>Viruses</taxon>
    </lineage>
</organism>
<keyword evidence="1" id="KW-0472">Membrane</keyword>
<name>A0A7G9A4S3_9VIRU</name>
<keyword evidence="1" id="KW-0812">Transmembrane</keyword>
<keyword evidence="1" id="KW-1133">Transmembrane helix</keyword>
<evidence type="ECO:0000256" key="1">
    <source>
        <dbReference type="SAM" id="Phobius"/>
    </source>
</evidence>
<evidence type="ECO:0000313" key="2">
    <source>
        <dbReference type="EMBL" id="QNL31746.1"/>
    </source>
</evidence>
<dbReference type="EMBL" id="MT840190">
    <property type="protein sequence ID" value="QNL31746.1"/>
    <property type="molecule type" value="Genomic_DNA"/>
</dbReference>
<reference evidence="2" key="1">
    <citation type="submission" date="2020-07" db="EMBL/GenBank/DDBJ databases">
        <title>Dissolved microcystin release linked to lysis of a Microcystis spp. bloom in Lake Erie (USA) attributed to a novel cyanophage.</title>
        <authorList>
            <person name="McKindles K.M."/>
            <person name="Manes M.A."/>
            <person name="DeMarco J.R."/>
            <person name="McClure A."/>
            <person name="McKay R.M."/>
            <person name="Davis T.W."/>
            <person name="Bullerjahn G.S."/>
        </authorList>
    </citation>
    <scope>NUCLEOTIDE SEQUENCE</scope>
</reference>
<accession>A0A7G9A4S3</accession>
<sequence>MPEKDLIALGAFILSLVLALSAFIYWLVNVSYKINRFIFELKSGVDEIKEHSKQYDNYFRDLKQLIAILNRRLDYLKHIITLEYPQYFKKKNDETETSD</sequence>